<dbReference type="PIRSF" id="PIRSF028408">
    <property type="entry name" value="UCP028408"/>
    <property type="match status" value="1"/>
</dbReference>
<dbReference type="EMBL" id="CADIKK010000003">
    <property type="protein sequence ID" value="CAB3779448.1"/>
    <property type="molecule type" value="Genomic_DNA"/>
</dbReference>
<organism evidence="3 4">
    <name type="scientific">Paraburkholderia ultramafica</name>
    <dbReference type="NCBI Taxonomy" id="1544867"/>
    <lineage>
        <taxon>Bacteria</taxon>
        <taxon>Pseudomonadati</taxon>
        <taxon>Pseudomonadota</taxon>
        <taxon>Betaproteobacteria</taxon>
        <taxon>Burkholderiales</taxon>
        <taxon>Burkholderiaceae</taxon>
        <taxon>Paraburkholderia</taxon>
    </lineage>
</organism>
<dbReference type="InterPro" id="IPR014544">
    <property type="entry name" value="UCP028408"/>
</dbReference>
<proteinExistence type="predicted"/>
<feature type="domain" description="Wadjet protein JetD C-terminal" evidence="1">
    <location>
        <begin position="231"/>
        <end position="409"/>
    </location>
</feature>
<dbReference type="InterPro" id="IPR024537">
    <property type="entry name" value="DUF3322"/>
</dbReference>
<accession>A0A6S7C2E8</accession>
<dbReference type="InterPro" id="IPR024534">
    <property type="entry name" value="JetD_C"/>
</dbReference>
<sequence length="415" mass="47118">MSWTTASDLKAQVRRLWERGELLRSMVSDDANAAPNTVLTARDEVKVGLRSGCAFPLRLVLKGPASAELTERFQAVREWIAELVTVARIRIEWREFNHRVLGVQRVPQAVWIDDLDSALAMIGKRGDAAHFGRLLALVGSRQPALLVWFRRRPLQALELADECERLLAVVGWIVRHPRPGIYLRQVDIAGVHSKFIENWRGVLSEWLDLVLPQEAVAVERNGGAHFAARYGFLDKPARIRFRVLDAQLPMLPGPALPDIAVDADSFAVLAVPIRRVFITENETNFLAFPPLADTIVVFGAGYGWDALSKAAWLSRCSIHYWGDIDTHGFAILDQLRSRFDHVKSFLMDRVTLIAHEAQWGEEHDQVLRDLPRLDDAEQALFNDLRDNRIRKNLRLEQERIGFQWVETALATLARQ</sequence>
<evidence type="ECO:0000313" key="3">
    <source>
        <dbReference type="EMBL" id="CAB3779448.1"/>
    </source>
</evidence>
<evidence type="ECO:0000259" key="2">
    <source>
        <dbReference type="Pfam" id="PF11795"/>
    </source>
</evidence>
<dbReference type="Pfam" id="PF11795">
    <property type="entry name" value="DUF3322"/>
    <property type="match status" value="1"/>
</dbReference>
<dbReference type="RefSeq" id="WP_175148300.1">
    <property type="nucleotide sequence ID" value="NZ_CADIKK010000003.1"/>
</dbReference>
<gene>
    <name evidence="3" type="ORF">LMG28614_00843</name>
</gene>
<evidence type="ECO:0000313" key="4">
    <source>
        <dbReference type="Proteomes" id="UP000494365"/>
    </source>
</evidence>
<reference evidence="3 4" key="1">
    <citation type="submission" date="2020-04" db="EMBL/GenBank/DDBJ databases">
        <authorList>
            <person name="De Canck E."/>
        </authorList>
    </citation>
    <scope>NUCLEOTIDE SEQUENCE [LARGE SCALE GENOMIC DNA]</scope>
    <source>
        <strain evidence="3 4">LMG 28614</strain>
    </source>
</reference>
<evidence type="ECO:0008006" key="5">
    <source>
        <dbReference type="Google" id="ProtNLM"/>
    </source>
</evidence>
<dbReference type="Pfam" id="PF09983">
    <property type="entry name" value="JetD_C"/>
    <property type="match status" value="1"/>
</dbReference>
<dbReference type="AlphaFoldDB" id="A0A6S7C2E8"/>
<name>A0A6S7C2E8_9BURK</name>
<dbReference type="Proteomes" id="UP000494365">
    <property type="component" value="Unassembled WGS sequence"/>
</dbReference>
<protein>
    <recommendedName>
        <fullName evidence="5">Wadjet protein JetD C-terminal domain-containing protein</fullName>
    </recommendedName>
</protein>
<feature type="domain" description="DUF3322" evidence="2">
    <location>
        <begin position="50"/>
        <end position="208"/>
    </location>
</feature>
<evidence type="ECO:0000259" key="1">
    <source>
        <dbReference type="Pfam" id="PF09983"/>
    </source>
</evidence>
<keyword evidence="4" id="KW-1185">Reference proteome</keyword>